<feature type="repeat" description="Solcar" evidence="9">
    <location>
        <begin position="25"/>
        <end position="115"/>
    </location>
</feature>
<dbReference type="InterPro" id="IPR002067">
    <property type="entry name" value="MCP"/>
</dbReference>
<evidence type="ECO:0000256" key="10">
    <source>
        <dbReference type="RuleBase" id="RU000488"/>
    </source>
</evidence>
<dbReference type="SUPFAM" id="SSF103506">
    <property type="entry name" value="Mitochondrial carrier"/>
    <property type="match status" value="1"/>
</dbReference>
<protein>
    <recommendedName>
        <fullName evidence="14">Mitochondrial thiamine pyrophosphate carrier 1</fullName>
    </recommendedName>
</protein>
<dbReference type="Gene3D" id="1.50.40.10">
    <property type="entry name" value="Mitochondrial carrier domain"/>
    <property type="match status" value="1"/>
</dbReference>
<keyword evidence="5" id="KW-0677">Repeat</keyword>
<dbReference type="Pfam" id="PF00153">
    <property type="entry name" value="Mito_carr"/>
    <property type="match status" value="4"/>
</dbReference>
<feature type="compositionally biased region" description="Pro residues" evidence="11">
    <location>
        <begin position="284"/>
        <end position="298"/>
    </location>
</feature>
<dbReference type="GO" id="GO:0015215">
    <property type="term" value="F:nucleotide transmembrane transporter activity"/>
    <property type="evidence" value="ECO:0007669"/>
    <property type="project" value="UniProtKB-ARBA"/>
</dbReference>
<dbReference type="AlphaFoldDB" id="A0A507E1D2"/>
<feature type="region of interest" description="Disordered" evidence="11">
    <location>
        <begin position="282"/>
        <end position="302"/>
    </location>
</feature>
<dbReference type="PRINTS" id="PR00926">
    <property type="entry name" value="MITOCARRIER"/>
</dbReference>
<keyword evidence="3 10" id="KW-0813">Transport</keyword>
<gene>
    <name evidence="12" type="ORF">PhCBS80983_g03746</name>
</gene>
<evidence type="ECO:0000256" key="5">
    <source>
        <dbReference type="ARBA" id="ARBA00022737"/>
    </source>
</evidence>
<dbReference type="PROSITE" id="PS50920">
    <property type="entry name" value="SOLCAR"/>
    <property type="match status" value="3"/>
</dbReference>
<reference evidence="12 13" key="1">
    <citation type="journal article" date="2019" name="Sci. Rep.">
        <title>Comparative genomics of chytrid fungi reveal insights into the obligate biotrophic and pathogenic lifestyle of Synchytrium endobioticum.</title>
        <authorList>
            <person name="van de Vossenberg B.T.L.H."/>
            <person name="Warris S."/>
            <person name="Nguyen H.D.T."/>
            <person name="van Gent-Pelzer M.P.E."/>
            <person name="Joly D.L."/>
            <person name="van de Geest H.C."/>
            <person name="Bonants P.J.M."/>
            <person name="Smith D.S."/>
            <person name="Levesque C.A."/>
            <person name="van der Lee T.A.J."/>
        </authorList>
    </citation>
    <scope>NUCLEOTIDE SEQUENCE [LARGE SCALE GENOMIC DNA]</scope>
    <source>
        <strain evidence="12 13">CBS 809.83</strain>
    </source>
</reference>
<feature type="repeat" description="Solcar" evidence="9">
    <location>
        <begin position="127"/>
        <end position="218"/>
    </location>
</feature>
<keyword evidence="6" id="KW-1133">Transmembrane helix</keyword>
<keyword evidence="13" id="KW-1185">Reference proteome</keyword>
<evidence type="ECO:0000256" key="11">
    <source>
        <dbReference type="SAM" id="MobiDB-lite"/>
    </source>
</evidence>
<dbReference type="Proteomes" id="UP000318582">
    <property type="component" value="Unassembled WGS sequence"/>
</dbReference>
<evidence type="ECO:0000256" key="9">
    <source>
        <dbReference type="PROSITE-ProRule" id="PRU00282"/>
    </source>
</evidence>
<dbReference type="EMBL" id="QEAQ01000050">
    <property type="protein sequence ID" value="TPX57606.1"/>
    <property type="molecule type" value="Genomic_DNA"/>
</dbReference>
<name>A0A507E1D2_9FUNG</name>
<sequence>MAKSNAVEDFPPIAKHSFFPITIKDTTLRHTAAGAAAGLLSSVLVCPLDVLKIRIQNQVHKNGVVPKYHGTISGVQIIWKEEGIRGLFRGLGTTTIAYIADRALWFAAYNRIKTTLATSAGRSPEDAGTLVHLNASVAASMLTMAFVNPLWVIRTRIMVQSTVPGETVRWHYNSTWHALSSIIKEEGGSALYKGITPSLLGITHVAVQFPLYEKLKVVMRKLEHKKGRYAEDLSATSILLASAGSKMIASIVTYPHEVLRTRLQTQSARKLLTHIPDKICEGPNCPPDTRPPGPPPAPKYAEPKYRGLVHATKVIMREEGWRTFYRGLATNLIRTVPSSALSLWMYEVLVQRLGHVEE</sequence>
<accession>A0A507E1D2</accession>
<keyword evidence="7" id="KW-0496">Mitochondrion</keyword>
<organism evidence="12 13">
    <name type="scientific">Powellomyces hirtus</name>
    <dbReference type="NCBI Taxonomy" id="109895"/>
    <lineage>
        <taxon>Eukaryota</taxon>
        <taxon>Fungi</taxon>
        <taxon>Fungi incertae sedis</taxon>
        <taxon>Chytridiomycota</taxon>
        <taxon>Chytridiomycota incertae sedis</taxon>
        <taxon>Chytridiomycetes</taxon>
        <taxon>Spizellomycetales</taxon>
        <taxon>Powellomycetaceae</taxon>
        <taxon>Powellomyces</taxon>
    </lineage>
</organism>
<feature type="repeat" description="Solcar" evidence="9">
    <location>
        <begin position="233"/>
        <end position="352"/>
    </location>
</feature>
<dbReference type="FunFam" id="1.50.40.10:FF:000075">
    <property type="entry name" value="Nicotinamide adenine dinucleotide transporter 2, mitochondrial"/>
    <property type="match status" value="1"/>
</dbReference>
<evidence type="ECO:0000256" key="8">
    <source>
        <dbReference type="ARBA" id="ARBA00023136"/>
    </source>
</evidence>
<evidence type="ECO:0000313" key="13">
    <source>
        <dbReference type="Proteomes" id="UP000318582"/>
    </source>
</evidence>
<proteinExistence type="inferred from homology"/>
<dbReference type="STRING" id="109895.A0A507E1D2"/>
<evidence type="ECO:0000313" key="12">
    <source>
        <dbReference type="EMBL" id="TPX57606.1"/>
    </source>
</evidence>
<evidence type="ECO:0000256" key="4">
    <source>
        <dbReference type="ARBA" id="ARBA00022692"/>
    </source>
</evidence>
<evidence type="ECO:0000256" key="3">
    <source>
        <dbReference type="ARBA" id="ARBA00022448"/>
    </source>
</evidence>
<comment type="caution">
    <text evidence="12">The sequence shown here is derived from an EMBL/GenBank/DDBJ whole genome shotgun (WGS) entry which is preliminary data.</text>
</comment>
<dbReference type="PANTHER" id="PTHR45683">
    <property type="entry name" value="MITOCHONDRIAL NICOTINAMIDE ADENINE DINUCLEOTIDE TRANSPORTER 1-RELATED-RELATED"/>
    <property type="match status" value="1"/>
</dbReference>
<comment type="similarity">
    <text evidence="2 10">Belongs to the mitochondrial carrier (TC 2.A.29) family.</text>
</comment>
<dbReference type="InterPro" id="IPR018108">
    <property type="entry name" value="MCP_transmembrane"/>
</dbReference>
<dbReference type="GO" id="GO:0031966">
    <property type="term" value="C:mitochondrial membrane"/>
    <property type="evidence" value="ECO:0007669"/>
    <property type="project" value="UniProtKB-SubCell"/>
</dbReference>
<evidence type="ECO:0000256" key="1">
    <source>
        <dbReference type="ARBA" id="ARBA00004225"/>
    </source>
</evidence>
<evidence type="ECO:0000256" key="6">
    <source>
        <dbReference type="ARBA" id="ARBA00022989"/>
    </source>
</evidence>
<evidence type="ECO:0000256" key="7">
    <source>
        <dbReference type="ARBA" id="ARBA00023128"/>
    </source>
</evidence>
<keyword evidence="4 9" id="KW-0812">Transmembrane</keyword>
<keyword evidence="8 9" id="KW-0472">Membrane</keyword>
<comment type="subcellular location">
    <subcellularLocation>
        <location evidence="1">Mitochondrion membrane</location>
        <topology evidence="1">Multi-pass membrane protein</topology>
    </subcellularLocation>
</comment>
<evidence type="ECO:0000256" key="2">
    <source>
        <dbReference type="ARBA" id="ARBA00006375"/>
    </source>
</evidence>
<dbReference type="InterPro" id="IPR044712">
    <property type="entry name" value="SLC25A32-like"/>
</dbReference>
<dbReference type="InterPro" id="IPR023395">
    <property type="entry name" value="MCP_dom_sf"/>
</dbReference>
<evidence type="ECO:0008006" key="14">
    <source>
        <dbReference type="Google" id="ProtNLM"/>
    </source>
</evidence>